<dbReference type="InterPro" id="IPR050204">
    <property type="entry name" value="AraC_XylS_family_regulators"/>
</dbReference>
<dbReference type="OrthoDB" id="2060755at2"/>
<name>D3QBM0_STANL</name>
<dbReference type="PANTHER" id="PTHR46796">
    <property type="entry name" value="HTH-TYPE TRANSCRIPTIONAL ACTIVATOR RHAS-RELATED"/>
    <property type="match status" value="1"/>
</dbReference>
<keyword evidence="1" id="KW-0805">Transcription regulation</keyword>
<sequence length="296" mass="32755">MVFDSAVLDLQPYTGFDMDRFVRRTHCSWHDNGWQSLLVQRFDHATVAEDMRLPGTSDIHLVLPLAGRAQIHTTTGGRARRHTWAPGRLELLIPGQPLVRAYQSDSPMRSVQVHIPRTTVETTADQLGGRDVDYEAMAASLATGDALVEELLRQLADSTETSDLYAETSAAFLATHLLTRHQRGHTPDGAPRDDTRVRAAITMMRDQLAQPITLADLAAHVHLSVFHFVTVFKQATGHPPHRYLARLRIAEAKRLLRGTNLTIAAIATRCGFASPGALSTAFTRHTGTRPSAYRET</sequence>
<dbReference type="InterPro" id="IPR009057">
    <property type="entry name" value="Homeodomain-like_sf"/>
</dbReference>
<protein>
    <submittedName>
        <fullName evidence="5">Transcriptional regulator, AraC family</fullName>
    </submittedName>
</protein>
<dbReference type="Gene3D" id="1.10.10.60">
    <property type="entry name" value="Homeodomain-like"/>
    <property type="match status" value="2"/>
</dbReference>
<organism evidence="5 6">
    <name type="scientific">Stackebrandtia nassauensis (strain DSM 44728 / CIP 108903 / NRRL B-16338 / NBRC 102104 / LLR-40K-21)</name>
    <dbReference type="NCBI Taxonomy" id="446470"/>
    <lineage>
        <taxon>Bacteria</taxon>
        <taxon>Bacillati</taxon>
        <taxon>Actinomycetota</taxon>
        <taxon>Actinomycetes</taxon>
        <taxon>Glycomycetales</taxon>
        <taxon>Glycomycetaceae</taxon>
        <taxon>Stackebrandtia</taxon>
    </lineage>
</organism>
<dbReference type="PROSITE" id="PS01124">
    <property type="entry name" value="HTH_ARAC_FAMILY_2"/>
    <property type="match status" value="1"/>
</dbReference>
<accession>D3QBM0</accession>
<dbReference type="InterPro" id="IPR018060">
    <property type="entry name" value="HTH_AraC"/>
</dbReference>
<dbReference type="SMART" id="SM00342">
    <property type="entry name" value="HTH_ARAC"/>
    <property type="match status" value="1"/>
</dbReference>
<dbReference type="HOGENOM" id="CLU_000445_88_4_11"/>
<dbReference type="Proteomes" id="UP000000844">
    <property type="component" value="Chromosome"/>
</dbReference>
<dbReference type="eggNOG" id="COG4977">
    <property type="taxonomic scope" value="Bacteria"/>
</dbReference>
<feature type="domain" description="HTH araC/xylS-type" evidence="4">
    <location>
        <begin position="198"/>
        <end position="296"/>
    </location>
</feature>
<keyword evidence="3" id="KW-0804">Transcription</keyword>
<keyword evidence="6" id="KW-1185">Reference proteome</keyword>
<dbReference type="EMBL" id="CP001778">
    <property type="protein sequence ID" value="ADD42902.1"/>
    <property type="molecule type" value="Genomic_DNA"/>
</dbReference>
<evidence type="ECO:0000313" key="5">
    <source>
        <dbReference type="EMBL" id="ADD42902.1"/>
    </source>
</evidence>
<evidence type="ECO:0000256" key="3">
    <source>
        <dbReference type="ARBA" id="ARBA00023163"/>
    </source>
</evidence>
<dbReference type="GO" id="GO:0003700">
    <property type="term" value="F:DNA-binding transcription factor activity"/>
    <property type="evidence" value="ECO:0007669"/>
    <property type="project" value="InterPro"/>
</dbReference>
<dbReference type="KEGG" id="sna:Snas_3232"/>
<proteinExistence type="predicted"/>
<evidence type="ECO:0000259" key="4">
    <source>
        <dbReference type="PROSITE" id="PS01124"/>
    </source>
</evidence>
<dbReference type="GO" id="GO:0043565">
    <property type="term" value="F:sequence-specific DNA binding"/>
    <property type="evidence" value="ECO:0007669"/>
    <property type="project" value="InterPro"/>
</dbReference>
<dbReference type="STRING" id="446470.Snas_3232"/>
<dbReference type="PANTHER" id="PTHR46796:SF6">
    <property type="entry name" value="ARAC SUBFAMILY"/>
    <property type="match status" value="1"/>
</dbReference>
<dbReference type="AlphaFoldDB" id="D3QBM0"/>
<dbReference type="SUPFAM" id="SSF46689">
    <property type="entry name" value="Homeodomain-like"/>
    <property type="match status" value="2"/>
</dbReference>
<reference evidence="5 6" key="1">
    <citation type="journal article" date="2009" name="Stand. Genomic Sci.">
        <title>Complete genome sequence of Stackebrandtia nassauensis type strain (LLR-40K-21).</title>
        <authorList>
            <person name="Munk C."/>
            <person name="Lapidus A."/>
            <person name="Copeland A."/>
            <person name="Jando M."/>
            <person name="Mayilraj S."/>
            <person name="Glavina Del Rio T."/>
            <person name="Nolan M."/>
            <person name="Chen F."/>
            <person name="Lucas S."/>
            <person name="Tice H."/>
            <person name="Cheng J.F."/>
            <person name="Han C."/>
            <person name="Detter J.C."/>
            <person name="Bruce D."/>
            <person name="Goodwin L."/>
            <person name="Chain P."/>
            <person name="Pitluck S."/>
            <person name="Goker M."/>
            <person name="Ovchinikova G."/>
            <person name="Pati A."/>
            <person name="Ivanova N."/>
            <person name="Mavromatis K."/>
            <person name="Chen A."/>
            <person name="Palaniappan K."/>
            <person name="Land M."/>
            <person name="Hauser L."/>
            <person name="Chang Y.J."/>
            <person name="Jeffries C.D."/>
            <person name="Bristow J."/>
            <person name="Eisen J.A."/>
            <person name="Markowitz V."/>
            <person name="Hugenholtz P."/>
            <person name="Kyrpides N.C."/>
            <person name="Klenk H.P."/>
        </authorList>
    </citation>
    <scope>NUCLEOTIDE SEQUENCE [LARGE SCALE GENOMIC DNA]</scope>
    <source>
        <strain evidence="6">DSM 44728 / CIP 108903 / NRRL B-16338 / NBRC 102104 / LLR-40K-21</strain>
    </source>
</reference>
<dbReference type="RefSeq" id="WP_013018473.1">
    <property type="nucleotide sequence ID" value="NC_013947.1"/>
</dbReference>
<evidence type="ECO:0000256" key="2">
    <source>
        <dbReference type="ARBA" id="ARBA00023125"/>
    </source>
</evidence>
<evidence type="ECO:0000313" key="6">
    <source>
        <dbReference type="Proteomes" id="UP000000844"/>
    </source>
</evidence>
<gene>
    <name evidence="5" type="ordered locus">Snas_3232</name>
</gene>
<dbReference type="Pfam" id="PF12833">
    <property type="entry name" value="HTH_18"/>
    <property type="match status" value="1"/>
</dbReference>
<evidence type="ECO:0000256" key="1">
    <source>
        <dbReference type="ARBA" id="ARBA00023015"/>
    </source>
</evidence>
<keyword evidence="2" id="KW-0238">DNA-binding</keyword>